<organism evidence="8 11">
    <name type="scientific">Pseudomonas amygdali pv. mori</name>
    <dbReference type="NCBI Taxonomy" id="34065"/>
    <lineage>
        <taxon>Bacteria</taxon>
        <taxon>Pseudomonadati</taxon>
        <taxon>Pseudomonadota</taxon>
        <taxon>Gammaproteobacteria</taxon>
        <taxon>Pseudomonadales</taxon>
        <taxon>Pseudomonadaceae</taxon>
        <taxon>Pseudomonas</taxon>
        <taxon>Pseudomonas amygdali</taxon>
    </lineage>
</organism>
<sequence length="204" mass="22943">MSRPLSATQLGIKRCPSCRNVCQKHVQRCHRCHARVHSRKPDSIIRTWALMLAGLVFYIPANVLPVMRTSVFGSATENTILSGVAEFWRSGSWDIAALIFFASVVVPCLKFIVLTMLLVTCQLKSGWAVRERAWLYRLVERLGYWSMLDVVVVALIAALVQFRGLSVVEPLPGVVFFGFVVVLMMLATMSFDPRLIWDAEVDDV</sequence>
<keyword evidence="6 7" id="KW-0472">Membrane</keyword>
<keyword evidence="4 7" id="KW-0812">Transmembrane</keyword>
<feature type="transmembrane region" description="Helical" evidence="7">
    <location>
        <begin position="43"/>
        <end position="61"/>
    </location>
</feature>
<keyword evidence="5 7" id="KW-1133">Transmembrane helix</keyword>
<dbReference type="GO" id="GO:0005886">
    <property type="term" value="C:plasma membrane"/>
    <property type="evidence" value="ECO:0007669"/>
    <property type="project" value="UniProtKB-SubCell"/>
</dbReference>
<evidence type="ECO:0000256" key="5">
    <source>
        <dbReference type="ARBA" id="ARBA00022989"/>
    </source>
</evidence>
<dbReference type="Proteomes" id="UP000276194">
    <property type="component" value="Unassembled WGS sequence"/>
</dbReference>
<protein>
    <submittedName>
        <fullName evidence="8">Paraquat-inducible protein A</fullName>
    </submittedName>
</protein>
<dbReference type="EMBL" id="RBTD01000153">
    <property type="protein sequence ID" value="RMT22427.1"/>
    <property type="molecule type" value="Genomic_DNA"/>
</dbReference>
<evidence type="ECO:0000313" key="12">
    <source>
        <dbReference type="Proteomes" id="UP000276194"/>
    </source>
</evidence>
<evidence type="ECO:0000256" key="3">
    <source>
        <dbReference type="ARBA" id="ARBA00022519"/>
    </source>
</evidence>
<comment type="caution">
    <text evidence="8">The sequence shown here is derived from an EMBL/GenBank/DDBJ whole genome shotgun (WGS) entry which is preliminary data.</text>
</comment>
<evidence type="ECO:0000313" key="8">
    <source>
        <dbReference type="EMBL" id="KPY04205.1"/>
    </source>
</evidence>
<dbReference type="InterPro" id="IPR051800">
    <property type="entry name" value="PqiA-PqiB_transport"/>
</dbReference>
<feature type="transmembrane region" description="Helical" evidence="7">
    <location>
        <begin position="174"/>
        <end position="191"/>
    </location>
</feature>
<evidence type="ECO:0000313" key="11">
    <source>
        <dbReference type="Proteomes" id="UP000050420"/>
    </source>
</evidence>
<gene>
    <name evidence="8" type="ORF">ALO63_103178</name>
    <name evidence="10" type="ORF">ALP52_03832</name>
    <name evidence="9" type="ORF">ALQ05_102368</name>
</gene>
<comment type="subcellular location">
    <subcellularLocation>
        <location evidence="1">Cell inner membrane</location>
    </subcellularLocation>
</comment>
<feature type="transmembrane region" description="Helical" evidence="7">
    <location>
        <begin position="95"/>
        <end position="121"/>
    </location>
</feature>
<feature type="transmembrane region" description="Helical" evidence="7">
    <location>
        <begin position="142"/>
        <end position="162"/>
    </location>
</feature>
<evidence type="ECO:0000313" key="9">
    <source>
        <dbReference type="EMBL" id="RMQ31796.1"/>
    </source>
</evidence>
<dbReference type="InterPro" id="IPR007498">
    <property type="entry name" value="PqiA-like"/>
</dbReference>
<accession>A0A0P9VP73</accession>
<dbReference type="AlphaFoldDB" id="A0A0P9VP73"/>
<reference evidence="8 11" key="1">
    <citation type="submission" date="2015-09" db="EMBL/GenBank/DDBJ databases">
        <title>Genome announcement of multiple Pseudomonas syringae strains.</title>
        <authorList>
            <person name="Thakur S."/>
            <person name="Wang P.W."/>
            <person name="Gong Y."/>
            <person name="Weir B.S."/>
            <person name="Guttman D.S."/>
        </authorList>
    </citation>
    <scope>NUCLEOTIDE SEQUENCE [LARGE SCALE GENOMIC DNA]</scope>
    <source>
        <strain evidence="8 11">ICMP4331</strain>
    </source>
</reference>
<evidence type="ECO:0000256" key="6">
    <source>
        <dbReference type="ARBA" id="ARBA00023136"/>
    </source>
</evidence>
<dbReference type="EMBL" id="RBRD01000277">
    <property type="protein sequence ID" value="RMQ31796.1"/>
    <property type="molecule type" value="Genomic_DNA"/>
</dbReference>
<evidence type="ECO:0000313" key="10">
    <source>
        <dbReference type="EMBL" id="RMT22427.1"/>
    </source>
</evidence>
<keyword evidence="2" id="KW-1003">Cell membrane</keyword>
<evidence type="ECO:0000256" key="1">
    <source>
        <dbReference type="ARBA" id="ARBA00004533"/>
    </source>
</evidence>
<evidence type="ECO:0000313" key="13">
    <source>
        <dbReference type="Proteomes" id="UP000279553"/>
    </source>
</evidence>
<evidence type="ECO:0000256" key="7">
    <source>
        <dbReference type="SAM" id="Phobius"/>
    </source>
</evidence>
<dbReference type="Proteomes" id="UP000279553">
    <property type="component" value="Unassembled WGS sequence"/>
</dbReference>
<dbReference type="PANTHER" id="PTHR30462">
    <property type="entry name" value="INTERMEMBRANE TRANSPORT PROTEIN PQIB-RELATED"/>
    <property type="match status" value="1"/>
</dbReference>
<dbReference type="PANTHER" id="PTHR30462:SF3">
    <property type="entry name" value="INTERMEMBRANE TRANSPORT PROTEIN PQIA"/>
    <property type="match status" value="1"/>
</dbReference>
<keyword evidence="3" id="KW-0997">Cell inner membrane</keyword>
<proteinExistence type="predicted"/>
<dbReference type="Pfam" id="PF04403">
    <property type="entry name" value="PqiA"/>
    <property type="match status" value="1"/>
</dbReference>
<dbReference type="PATRIC" id="fig|34065.5.peg.5837"/>
<name>A0A0P9VP73_PSEA0</name>
<reference evidence="12 13" key="2">
    <citation type="submission" date="2018-08" db="EMBL/GenBank/DDBJ databases">
        <title>Recombination of ecologically and evolutionarily significant loci maintains genetic cohesion in the Pseudomonas syringae species complex.</title>
        <authorList>
            <person name="Dillon M."/>
            <person name="Thakur S."/>
            <person name="Almeida R.N.D."/>
            <person name="Weir B.S."/>
            <person name="Guttman D.S."/>
        </authorList>
    </citation>
    <scope>NUCLEOTIDE SEQUENCE [LARGE SCALE GENOMIC DNA]</scope>
    <source>
        <strain evidence="9 13">ICMP 535</strain>
        <strain evidence="10 12">ICMP 6941</strain>
    </source>
</reference>
<dbReference type="Proteomes" id="UP000050420">
    <property type="component" value="Unassembled WGS sequence"/>
</dbReference>
<dbReference type="EMBL" id="LJQU01000041">
    <property type="protein sequence ID" value="KPY04205.1"/>
    <property type="molecule type" value="Genomic_DNA"/>
</dbReference>
<evidence type="ECO:0000256" key="2">
    <source>
        <dbReference type="ARBA" id="ARBA00022475"/>
    </source>
</evidence>
<dbReference type="RefSeq" id="WP_057422332.1">
    <property type="nucleotide sequence ID" value="NZ_RBRD01000277.1"/>
</dbReference>
<evidence type="ECO:0000256" key="4">
    <source>
        <dbReference type="ARBA" id="ARBA00022692"/>
    </source>
</evidence>